<feature type="compositionally biased region" description="Polar residues" evidence="1">
    <location>
        <begin position="68"/>
        <end position="80"/>
    </location>
</feature>
<feature type="compositionally biased region" description="Polar residues" evidence="1">
    <location>
        <begin position="14"/>
        <end position="45"/>
    </location>
</feature>
<dbReference type="EMBL" id="LXQA010088511">
    <property type="protein sequence ID" value="MCI13513.1"/>
    <property type="molecule type" value="Genomic_DNA"/>
</dbReference>
<organism evidence="2 3">
    <name type="scientific">Trifolium medium</name>
    <dbReference type="NCBI Taxonomy" id="97028"/>
    <lineage>
        <taxon>Eukaryota</taxon>
        <taxon>Viridiplantae</taxon>
        <taxon>Streptophyta</taxon>
        <taxon>Embryophyta</taxon>
        <taxon>Tracheophyta</taxon>
        <taxon>Spermatophyta</taxon>
        <taxon>Magnoliopsida</taxon>
        <taxon>eudicotyledons</taxon>
        <taxon>Gunneridae</taxon>
        <taxon>Pentapetalae</taxon>
        <taxon>rosids</taxon>
        <taxon>fabids</taxon>
        <taxon>Fabales</taxon>
        <taxon>Fabaceae</taxon>
        <taxon>Papilionoideae</taxon>
        <taxon>50 kb inversion clade</taxon>
        <taxon>NPAAA clade</taxon>
        <taxon>Hologalegina</taxon>
        <taxon>IRL clade</taxon>
        <taxon>Trifolieae</taxon>
        <taxon>Trifolium</taxon>
    </lineage>
</organism>
<feature type="region of interest" description="Disordered" evidence="1">
    <location>
        <begin position="1"/>
        <end position="45"/>
    </location>
</feature>
<keyword evidence="3" id="KW-1185">Reference proteome</keyword>
<feature type="non-terminal residue" evidence="2">
    <location>
        <position position="104"/>
    </location>
</feature>
<proteinExistence type="predicted"/>
<evidence type="ECO:0000256" key="1">
    <source>
        <dbReference type="SAM" id="MobiDB-lite"/>
    </source>
</evidence>
<feature type="region of interest" description="Disordered" evidence="1">
    <location>
        <begin position="62"/>
        <end position="91"/>
    </location>
</feature>
<name>A0A392PN40_9FABA</name>
<protein>
    <submittedName>
        <fullName evidence="2">Uncharacterized protein</fullName>
    </submittedName>
</protein>
<comment type="caution">
    <text evidence="2">The sequence shown here is derived from an EMBL/GenBank/DDBJ whole genome shotgun (WGS) entry which is preliminary data.</text>
</comment>
<dbReference type="Proteomes" id="UP000265520">
    <property type="component" value="Unassembled WGS sequence"/>
</dbReference>
<sequence length="104" mass="11603">MANYHCHIPPSIEQIHQGNTPGKQRTRTSAFEQKKSSQPISPSTYKHGSALLITFKFRNKKEPENAGESENTIVDFSAGSNDADGGWGRRNCEKRNSITIVEEL</sequence>
<accession>A0A392PN40</accession>
<evidence type="ECO:0000313" key="3">
    <source>
        <dbReference type="Proteomes" id="UP000265520"/>
    </source>
</evidence>
<reference evidence="2 3" key="1">
    <citation type="journal article" date="2018" name="Front. Plant Sci.">
        <title>Red Clover (Trifolium pratense) and Zigzag Clover (T. medium) - A Picture of Genomic Similarities and Differences.</title>
        <authorList>
            <person name="Dluhosova J."/>
            <person name="Istvanek J."/>
            <person name="Nedelnik J."/>
            <person name="Repkova J."/>
        </authorList>
    </citation>
    <scope>NUCLEOTIDE SEQUENCE [LARGE SCALE GENOMIC DNA]</scope>
    <source>
        <strain evidence="3">cv. 10/8</strain>
        <tissue evidence="2">Leaf</tissue>
    </source>
</reference>
<dbReference type="AlphaFoldDB" id="A0A392PN40"/>
<evidence type="ECO:0000313" key="2">
    <source>
        <dbReference type="EMBL" id="MCI13513.1"/>
    </source>
</evidence>